<keyword evidence="2" id="KW-1185">Reference proteome</keyword>
<evidence type="ECO:0000313" key="1">
    <source>
        <dbReference type="EMBL" id="CAG8569772.1"/>
    </source>
</evidence>
<evidence type="ECO:0000313" key="2">
    <source>
        <dbReference type="Proteomes" id="UP000789759"/>
    </source>
</evidence>
<dbReference type="EMBL" id="CAJVQA010003229">
    <property type="protein sequence ID" value="CAG8569772.1"/>
    <property type="molecule type" value="Genomic_DNA"/>
</dbReference>
<dbReference type="AlphaFoldDB" id="A0A9N9BJ39"/>
<dbReference type="Proteomes" id="UP000789759">
    <property type="component" value="Unassembled WGS sequence"/>
</dbReference>
<proteinExistence type="predicted"/>
<name>A0A9N9BJ39_9GLOM</name>
<reference evidence="1" key="1">
    <citation type="submission" date="2021-06" db="EMBL/GenBank/DDBJ databases">
        <authorList>
            <person name="Kallberg Y."/>
            <person name="Tangrot J."/>
            <person name="Rosling A."/>
        </authorList>
    </citation>
    <scope>NUCLEOTIDE SEQUENCE</scope>
    <source>
        <strain evidence="1">FL966</strain>
    </source>
</reference>
<comment type="caution">
    <text evidence="1">The sequence shown here is derived from an EMBL/GenBank/DDBJ whole genome shotgun (WGS) entry which is preliminary data.</text>
</comment>
<gene>
    <name evidence="1" type="ORF">CPELLU_LOCUS5597</name>
</gene>
<organism evidence="1 2">
    <name type="scientific">Cetraspora pellucida</name>
    <dbReference type="NCBI Taxonomy" id="1433469"/>
    <lineage>
        <taxon>Eukaryota</taxon>
        <taxon>Fungi</taxon>
        <taxon>Fungi incertae sedis</taxon>
        <taxon>Mucoromycota</taxon>
        <taxon>Glomeromycotina</taxon>
        <taxon>Glomeromycetes</taxon>
        <taxon>Diversisporales</taxon>
        <taxon>Gigasporaceae</taxon>
        <taxon>Cetraspora</taxon>
    </lineage>
</organism>
<sequence length="129" mass="15232">MLVQNNIPKAKFEQATYLQGDYLYSNFIGPINEYKIIANLENKELDNEAYYKIDCTLLALKELVESFYNYLKLKFEAEEEQVSEPLISIVYNIVDEVLNKKHENISNVILKKLVYMQSKKPKEVQYHLM</sequence>
<protein>
    <submittedName>
        <fullName evidence="1">7764_t:CDS:1</fullName>
    </submittedName>
</protein>
<dbReference type="OrthoDB" id="2442232at2759"/>
<accession>A0A9N9BJ39</accession>